<name>A0ABT7XXD1_9VIBR</name>
<dbReference type="Pfam" id="PF01464">
    <property type="entry name" value="SLT"/>
    <property type="match status" value="1"/>
</dbReference>
<evidence type="ECO:0000256" key="2">
    <source>
        <dbReference type="SAM" id="SignalP"/>
    </source>
</evidence>
<evidence type="ECO:0000313" key="4">
    <source>
        <dbReference type="EMBL" id="MDN2480395.1"/>
    </source>
</evidence>
<comment type="similarity">
    <text evidence="1">Belongs to the transglycosylase Slt family.</text>
</comment>
<accession>A0ABT7XXD1</accession>
<dbReference type="Proteomes" id="UP001169719">
    <property type="component" value="Unassembled WGS sequence"/>
</dbReference>
<protein>
    <submittedName>
        <fullName evidence="4">Transglycosylase SLT domain-containing protein</fullName>
    </submittedName>
</protein>
<evidence type="ECO:0000313" key="5">
    <source>
        <dbReference type="Proteomes" id="UP001169719"/>
    </source>
</evidence>
<organism evidence="4 5">
    <name type="scientific">Vibrio agarivorans</name>
    <dbReference type="NCBI Taxonomy" id="153622"/>
    <lineage>
        <taxon>Bacteria</taxon>
        <taxon>Pseudomonadati</taxon>
        <taxon>Pseudomonadota</taxon>
        <taxon>Gammaproteobacteria</taxon>
        <taxon>Vibrionales</taxon>
        <taxon>Vibrionaceae</taxon>
        <taxon>Vibrio</taxon>
    </lineage>
</organism>
<dbReference type="PANTHER" id="PTHR37423:SF2">
    <property type="entry name" value="MEMBRANE-BOUND LYTIC MUREIN TRANSGLYCOSYLASE C"/>
    <property type="match status" value="1"/>
</dbReference>
<dbReference type="RefSeq" id="WP_289960647.1">
    <property type="nucleotide sequence ID" value="NZ_JAUEOZ010000001.1"/>
</dbReference>
<dbReference type="PANTHER" id="PTHR37423">
    <property type="entry name" value="SOLUBLE LYTIC MUREIN TRANSGLYCOSYLASE-RELATED"/>
    <property type="match status" value="1"/>
</dbReference>
<evidence type="ECO:0000259" key="3">
    <source>
        <dbReference type="Pfam" id="PF01464"/>
    </source>
</evidence>
<dbReference type="InterPro" id="IPR008258">
    <property type="entry name" value="Transglycosylase_SLT_dom_1"/>
</dbReference>
<sequence length="255" mass="28601">MYSRTCLVLALLLCAPNVSPKITHLSESNNSGKQTKQLNRLPKVTLPNRQSGVLEMRGSQPTAPPLPVSPIITASANNKYQPYERLIKRSAQKWQVSPTLIVAVMHAESFFNPNAVSHASAIGLMQVLVNGGASEVSSAFFNNRPIRAQDLLIPEINIDVGTAYLHLLNERYLKSVRSANARKWLSIAAYNCGLTNLMEYSMNESSLERFTYHINQLSDKEVYHLLTQTLRISETRTYVAKVVGLERKYQAKLNW</sequence>
<gene>
    <name evidence="4" type="ORF">QWJ08_03155</name>
</gene>
<evidence type="ECO:0000256" key="1">
    <source>
        <dbReference type="ARBA" id="ARBA00007734"/>
    </source>
</evidence>
<feature type="domain" description="Transglycosylase SLT" evidence="3">
    <location>
        <begin position="86"/>
        <end position="208"/>
    </location>
</feature>
<feature type="chain" id="PRO_5047177859" evidence="2">
    <location>
        <begin position="21"/>
        <end position="255"/>
    </location>
</feature>
<dbReference type="InterPro" id="IPR023346">
    <property type="entry name" value="Lysozyme-like_dom_sf"/>
</dbReference>
<keyword evidence="5" id="KW-1185">Reference proteome</keyword>
<feature type="signal peptide" evidence="2">
    <location>
        <begin position="1"/>
        <end position="20"/>
    </location>
</feature>
<proteinExistence type="inferred from homology"/>
<comment type="caution">
    <text evidence="4">The sequence shown here is derived from an EMBL/GenBank/DDBJ whole genome shotgun (WGS) entry which is preliminary data.</text>
</comment>
<dbReference type="EMBL" id="JAUEOZ010000001">
    <property type="protein sequence ID" value="MDN2480395.1"/>
    <property type="molecule type" value="Genomic_DNA"/>
</dbReference>
<keyword evidence="2" id="KW-0732">Signal</keyword>
<dbReference type="Gene3D" id="1.10.530.10">
    <property type="match status" value="1"/>
</dbReference>
<reference evidence="4" key="1">
    <citation type="submission" date="2024-05" db="EMBL/GenBank/DDBJ databases">
        <title>Genome Sequences of Four Agar- Degrading Marine Bacteria.</title>
        <authorList>
            <person name="Phillips E.K."/>
            <person name="Shaffer J.C."/>
            <person name="Henson M.W."/>
            <person name="Temperton B."/>
            <person name="Thrash C.J."/>
            <person name="Martin M.O."/>
        </authorList>
    </citation>
    <scope>NUCLEOTIDE SEQUENCE</scope>
    <source>
        <strain evidence="4">EKP203</strain>
    </source>
</reference>
<dbReference type="SUPFAM" id="SSF53955">
    <property type="entry name" value="Lysozyme-like"/>
    <property type="match status" value="1"/>
</dbReference>